<comment type="caution">
    <text evidence="1">The sequence shown here is derived from an EMBL/GenBank/DDBJ whole genome shotgun (WGS) entry which is preliminary data.</text>
</comment>
<protein>
    <submittedName>
        <fullName evidence="1">Uncharacterized protein</fullName>
    </submittedName>
</protein>
<dbReference type="AlphaFoldDB" id="A0A644WNA8"/>
<dbReference type="SUPFAM" id="SSF52058">
    <property type="entry name" value="L domain-like"/>
    <property type="match status" value="1"/>
</dbReference>
<dbReference type="PANTHER" id="PTHR46433">
    <property type="entry name" value="ANK_REP_REGION DOMAIN-CONTAINING PROTEIN-RELATED"/>
    <property type="match status" value="1"/>
</dbReference>
<dbReference type="EMBL" id="VSSQ01001091">
    <property type="protein sequence ID" value="MPM05001.1"/>
    <property type="molecule type" value="Genomic_DNA"/>
</dbReference>
<proteinExistence type="predicted"/>
<sequence>MKKSLLILLALIGFGLSAGAQDAITIPEGAQIQSLRNDGKSELYIRGCDDGLRLDDMNNLYGDYWRFYLVGTVNSLLDVTVKPYATTQKIALRKGCGYVARYNNGGGDIFVRIYITEMVVNKSDEIIGATILYQTGYLSRDEIERARVEREEREASKIFWNGDAVPYPLLRKTLLAKFDSDNDGKISRLEASKETSLVINTKENMRIDQTGIRNLTGLTSLIFNKANIYGEIILALPNLRRFTIVDNEHGVKSIDLSGCVNLDTVTISKLSIDNINLRNCKKLRHLEFTSQYYSYINEQLNISGCTALEEIISYFCVRGKVLNASGCTSLKNFYTMEFNEINLSGCSNLERFFWDKDGTDGYTLSKINLDRCFKLESIHLRNSKVNELKLSDCKELSSFELDSSAVKNLDLSDMKHLYQLSCYNGDLKTLNVSGCDSLRFIFCNDNKIESINLTNCRNLTELFCHRNNLRALDVSDCDSLKILCCYRNPQLTALDVTHNLKLEWIQCSNTAIQELDISRSVTTEWADSEWGEPIKVPGALQGFKTLWINENQKVEFYEYDDSVYKSVFKPMKDKNFDRTKLLVKRWDESRQEYVNEFSQKDLKANLDFKIKVRN</sequence>
<dbReference type="PANTHER" id="PTHR46433:SF3">
    <property type="entry name" value="RAB GTPASE DOMAIN-CONTAINING PROTEIN"/>
    <property type="match status" value="1"/>
</dbReference>
<gene>
    <name evidence="1" type="ORF">SDC9_51282</name>
</gene>
<dbReference type="Gene3D" id="3.80.10.10">
    <property type="entry name" value="Ribonuclease Inhibitor"/>
    <property type="match status" value="2"/>
</dbReference>
<organism evidence="1">
    <name type="scientific">bioreactor metagenome</name>
    <dbReference type="NCBI Taxonomy" id="1076179"/>
    <lineage>
        <taxon>unclassified sequences</taxon>
        <taxon>metagenomes</taxon>
        <taxon>ecological metagenomes</taxon>
    </lineage>
</organism>
<reference evidence="1" key="1">
    <citation type="submission" date="2019-08" db="EMBL/GenBank/DDBJ databases">
        <authorList>
            <person name="Kucharzyk K."/>
            <person name="Murdoch R.W."/>
            <person name="Higgins S."/>
            <person name="Loffler F."/>
        </authorList>
    </citation>
    <scope>NUCLEOTIDE SEQUENCE</scope>
</reference>
<evidence type="ECO:0000313" key="1">
    <source>
        <dbReference type="EMBL" id="MPM05001.1"/>
    </source>
</evidence>
<dbReference type="SUPFAM" id="SSF52047">
    <property type="entry name" value="RNI-like"/>
    <property type="match status" value="1"/>
</dbReference>
<dbReference type="InterPro" id="IPR032675">
    <property type="entry name" value="LRR_dom_sf"/>
</dbReference>
<name>A0A644WNA8_9ZZZZ</name>
<accession>A0A644WNA8</accession>